<dbReference type="RefSeq" id="WP_203988418.1">
    <property type="nucleotide sequence ID" value="NZ_BOPG01000009.1"/>
</dbReference>
<dbReference type="CDD" id="cd00093">
    <property type="entry name" value="HTH_XRE"/>
    <property type="match status" value="1"/>
</dbReference>
<evidence type="ECO:0000313" key="4">
    <source>
        <dbReference type="Proteomes" id="UP000612585"/>
    </source>
</evidence>
<name>A0A8J3YXP5_9ACTN</name>
<accession>A0A8J3YXP5</accession>
<dbReference type="Proteomes" id="UP000612585">
    <property type="component" value="Unassembled WGS sequence"/>
</dbReference>
<dbReference type="PANTHER" id="PTHR46797:SF1">
    <property type="entry name" value="METHYLPHOSPHONATE SYNTHASE"/>
    <property type="match status" value="1"/>
</dbReference>
<dbReference type="PROSITE" id="PS50943">
    <property type="entry name" value="HTH_CROC1"/>
    <property type="match status" value="1"/>
</dbReference>
<dbReference type="InterPro" id="IPR050807">
    <property type="entry name" value="TransReg_Diox_bact_type"/>
</dbReference>
<dbReference type="PANTHER" id="PTHR46797">
    <property type="entry name" value="HTH-TYPE TRANSCRIPTIONAL REGULATOR"/>
    <property type="match status" value="1"/>
</dbReference>
<evidence type="ECO:0000259" key="2">
    <source>
        <dbReference type="PROSITE" id="PS50943"/>
    </source>
</evidence>
<reference evidence="3" key="1">
    <citation type="submission" date="2021-01" db="EMBL/GenBank/DDBJ databases">
        <title>Whole genome shotgun sequence of Virgisporangium aurantiacum NBRC 16421.</title>
        <authorList>
            <person name="Komaki H."/>
            <person name="Tamura T."/>
        </authorList>
    </citation>
    <scope>NUCLEOTIDE SEQUENCE</scope>
    <source>
        <strain evidence="3">NBRC 16421</strain>
    </source>
</reference>
<dbReference type="Pfam" id="PF13560">
    <property type="entry name" value="HTH_31"/>
    <property type="match status" value="1"/>
</dbReference>
<dbReference type="GO" id="GO:0005829">
    <property type="term" value="C:cytosol"/>
    <property type="evidence" value="ECO:0007669"/>
    <property type="project" value="TreeGrafter"/>
</dbReference>
<dbReference type="SUPFAM" id="SSF47413">
    <property type="entry name" value="lambda repressor-like DNA-binding domains"/>
    <property type="match status" value="1"/>
</dbReference>
<organism evidence="3 4">
    <name type="scientific">Virgisporangium aurantiacum</name>
    <dbReference type="NCBI Taxonomy" id="175570"/>
    <lineage>
        <taxon>Bacteria</taxon>
        <taxon>Bacillati</taxon>
        <taxon>Actinomycetota</taxon>
        <taxon>Actinomycetes</taxon>
        <taxon>Micromonosporales</taxon>
        <taxon>Micromonosporaceae</taxon>
        <taxon>Virgisporangium</taxon>
    </lineage>
</organism>
<comment type="caution">
    <text evidence="3">The sequence shown here is derived from an EMBL/GenBank/DDBJ whole genome shotgun (WGS) entry which is preliminary data.</text>
</comment>
<proteinExistence type="predicted"/>
<dbReference type="Gene3D" id="1.10.260.40">
    <property type="entry name" value="lambda repressor-like DNA-binding domains"/>
    <property type="match status" value="1"/>
</dbReference>
<protein>
    <submittedName>
        <fullName evidence="3">Transcriptional regulator</fullName>
    </submittedName>
</protein>
<keyword evidence="1" id="KW-0238">DNA-binding</keyword>
<gene>
    <name evidence="3" type="ORF">Vau01_014300</name>
</gene>
<feature type="domain" description="HTH cro/C1-type" evidence="2">
    <location>
        <begin position="10"/>
        <end position="65"/>
    </location>
</feature>
<dbReference type="InterPro" id="IPR001387">
    <property type="entry name" value="Cro/C1-type_HTH"/>
</dbReference>
<dbReference type="GO" id="GO:0003677">
    <property type="term" value="F:DNA binding"/>
    <property type="evidence" value="ECO:0007669"/>
    <property type="project" value="UniProtKB-KW"/>
</dbReference>
<dbReference type="EMBL" id="BOPG01000009">
    <property type="protein sequence ID" value="GIJ53914.1"/>
    <property type="molecule type" value="Genomic_DNA"/>
</dbReference>
<dbReference type="InterPro" id="IPR010982">
    <property type="entry name" value="Lambda_DNA-bd_dom_sf"/>
</dbReference>
<keyword evidence="4" id="KW-1185">Reference proteome</keyword>
<evidence type="ECO:0000256" key="1">
    <source>
        <dbReference type="ARBA" id="ARBA00023125"/>
    </source>
</evidence>
<dbReference type="GO" id="GO:0003700">
    <property type="term" value="F:DNA-binding transcription factor activity"/>
    <property type="evidence" value="ECO:0007669"/>
    <property type="project" value="TreeGrafter"/>
</dbReference>
<sequence>MVSGSVGERIAAYRRRRGLSQAALAGLVGRSESWLSQVERGVRSVDRLSVLLDMAKLLHVEVEALIGRPWRYAPNGGAVLDGIDEVRTFFSRYDSLLDVGPEEPIALEDFRAQVIGTHEAYQAARYQEVVAGLPALLSSADAVHRTAAGDTRREALHEYVSAYTVTAKLLTKMGVNDLALLAADRCATAAVDADSLSARGMAAYQVVCALMRNDRIEDAERLAVSMAELVQRQAGPGKPTLLSVGGALWLASAIAAARRTDRPEADRRLDIASGLATTLGEDGNFAWTAFGPTNVALHRAAVAAELGDPGEVDRVSEDIDPARLPVGLSGRRSQIHVDLAWANVQRKRDADALLHLLEAEEIAPEAVRYNSRVGELVREMLARQKKSKTSALHKLAVRAGVLD</sequence>
<dbReference type="AlphaFoldDB" id="A0A8J3YXP5"/>
<dbReference type="SMART" id="SM00530">
    <property type="entry name" value="HTH_XRE"/>
    <property type="match status" value="1"/>
</dbReference>
<evidence type="ECO:0000313" key="3">
    <source>
        <dbReference type="EMBL" id="GIJ53914.1"/>
    </source>
</evidence>